<comment type="similarity">
    <text evidence="1">Belongs to the ArsC family.</text>
</comment>
<organism evidence="2 3">
    <name type="scientific">Sporolactobacillus shoreae</name>
    <dbReference type="NCBI Taxonomy" id="1465501"/>
    <lineage>
        <taxon>Bacteria</taxon>
        <taxon>Bacillati</taxon>
        <taxon>Bacillota</taxon>
        <taxon>Bacilli</taxon>
        <taxon>Bacillales</taxon>
        <taxon>Sporolactobacillaceae</taxon>
        <taxon>Sporolactobacillus</taxon>
    </lineage>
</organism>
<evidence type="ECO:0000313" key="3">
    <source>
        <dbReference type="Proteomes" id="UP000298347"/>
    </source>
</evidence>
<dbReference type="InterPro" id="IPR036249">
    <property type="entry name" value="Thioredoxin-like_sf"/>
</dbReference>
<dbReference type="InterPro" id="IPR006504">
    <property type="entry name" value="Tscrpt_reg_Spx/MgsR"/>
</dbReference>
<dbReference type="CDD" id="cd03036">
    <property type="entry name" value="ArsC_like"/>
    <property type="match status" value="1"/>
</dbReference>
<evidence type="ECO:0000313" key="2">
    <source>
        <dbReference type="EMBL" id="TGA97239.1"/>
    </source>
</evidence>
<dbReference type="OrthoDB" id="9794155at2"/>
<dbReference type="EMBL" id="SRJD01000015">
    <property type="protein sequence ID" value="TGA97239.1"/>
    <property type="molecule type" value="Genomic_DNA"/>
</dbReference>
<proteinExistence type="inferred from homology"/>
<dbReference type="InterPro" id="IPR006660">
    <property type="entry name" value="Arsenate_reductase-like"/>
</dbReference>
<dbReference type="AlphaFoldDB" id="A0A4Z0GN67"/>
<accession>A0A4Z0GN67</accession>
<comment type="caution">
    <text evidence="2">The sequence shown here is derived from an EMBL/GenBank/DDBJ whole genome shotgun (WGS) entry which is preliminary data.</text>
</comment>
<keyword evidence="3" id="KW-1185">Reference proteome</keyword>
<dbReference type="RefSeq" id="WP_135349154.1">
    <property type="nucleotide sequence ID" value="NZ_SRJD01000015.1"/>
</dbReference>
<gene>
    <name evidence="2" type="ORF">E4665_12645</name>
</gene>
<sequence length="136" mass="15858">MKEDLKNKVGVLLLTVYCYPTCGTCRKAKKWLNDRKIPYQEIQIADNPPSKEEIKNFQQKSGLPLKKFFNTSGSHYRDQNIKSKMKDEPEEKWLDWLSNDGMLLKRPIITDQEKVTVGFKEDTFEEIWGISAGTKK</sequence>
<dbReference type="PANTHER" id="PTHR30041:SF8">
    <property type="entry name" value="PROTEIN YFFB"/>
    <property type="match status" value="1"/>
</dbReference>
<dbReference type="Pfam" id="PF03960">
    <property type="entry name" value="ArsC"/>
    <property type="match status" value="1"/>
</dbReference>
<name>A0A4Z0GN67_9BACL</name>
<dbReference type="PROSITE" id="PS51354">
    <property type="entry name" value="GLUTAREDOXIN_2"/>
    <property type="match status" value="1"/>
</dbReference>
<dbReference type="PROSITE" id="PS51353">
    <property type="entry name" value="ARSC"/>
    <property type="match status" value="1"/>
</dbReference>
<dbReference type="Gene3D" id="3.40.30.10">
    <property type="entry name" value="Glutaredoxin"/>
    <property type="match status" value="1"/>
</dbReference>
<evidence type="ECO:0000256" key="1">
    <source>
        <dbReference type="PROSITE-ProRule" id="PRU01282"/>
    </source>
</evidence>
<dbReference type="NCBIfam" id="TIGR01617">
    <property type="entry name" value="arsC_related"/>
    <property type="match status" value="1"/>
</dbReference>
<dbReference type="Proteomes" id="UP000298347">
    <property type="component" value="Unassembled WGS sequence"/>
</dbReference>
<reference evidence="2 3" key="1">
    <citation type="journal article" date="2015" name="Int. J. Syst. Evol. Microbiol.">
        <title>Sporolactobacillus shoreae sp. nov. and Sporolactobacillus spathodeae sp. nov., two spore-forming lactic acid bacteria isolated from tree barks in Thailand.</title>
        <authorList>
            <person name="Thamacharoensuk T."/>
            <person name="Kitahara M."/>
            <person name="Ohkuma M."/>
            <person name="Thongchul N."/>
            <person name="Tanasupawat S."/>
        </authorList>
    </citation>
    <scope>NUCLEOTIDE SEQUENCE [LARGE SCALE GENOMIC DNA]</scope>
    <source>
        <strain evidence="2 3">BK92</strain>
    </source>
</reference>
<protein>
    <submittedName>
        <fullName evidence="2">Arsenate reductase family protein</fullName>
    </submittedName>
</protein>
<dbReference type="SUPFAM" id="SSF52833">
    <property type="entry name" value="Thioredoxin-like"/>
    <property type="match status" value="1"/>
</dbReference>
<dbReference type="PANTHER" id="PTHR30041">
    <property type="entry name" value="ARSENATE REDUCTASE"/>
    <property type="match status" value="1"/>
</dbReference>